<organism evidence="1">
    <name type="scientific">Ochrobactrum phage ORM_20</name>
    <dbReference type="NCBI Taxonomy" id="2985243"/>
    <lineage>
        <taxon>Viruses</taxon>
    </lineage>
</organism>
<protein>
    <submittedName>
        <fullName evidence="1">Uncharacterized protein</fullName>
    </submittedName>
</protein>
<sequence length="102" mass="11985">MHNVYYFLFEKVKDSKSEVRMVILDQFFGDDMKAIADIIVDVPSMLGYLGTNFLVERVWSRDEIRLSEDEDHHFTGEFIEDINSLQHVKKLIEELAEKCLAE</sequence>
<proteinExistence type="predicted"/>
<dbReference type="EMBL" id="OX359470">
    <property type="protein sequence ID" value="CAI3971062.1"/>
    <property type="molecule type" value="Genomic_DNA"/>
</dbReference>
<accession>A0A9N6WSG2</accession>
<gene>
    <name evidence="1" type="ORF">ORM20_00008</name>
</gene>
<reference evidence="1" key="1">
    <citation type="submission" date="2022-10" db="EMBL/GenBank/DDBJ databases">
        <authorList>
            <person name="Meaden S."/>
        </authorList>
    </citation>
    <scope>NUCLEOTIDE SEQUENCE</scope>
</reference>
<name>A0A9N6WSG2_9VIRU</name>
<evidence type="ECO:0000313" key="1">
    <source>
        <dbReference type="EMBL" id="CAI3971062.1"/>
    </source>
</evidence>